<organism evidence="1 2">
    <name type="scientific">Blastococcus tunisiensis</name>
    <dbReference type="NCBI Taxonomy" id="1798228"/>
    <lineage>
        <taxon>Bacteria</taxon>
        <taxon>Bacillati</taxon>
        <taxon>Actinomycetota</taxon>
        <taxon>Actinomycetes</taxon>
        <taxon>Geodermatophilales</taxon>
        <taxon>Geodermatophilaceae</taxon>
        <taxon>Blastococcus</taxon>
    </lineage>
</organism>
<reference evidence="2" key="1">
    <citation type="submission" date="2016-10" db="EMBL/GenBank/DDBJ databases">
        <authorList>
            <person name="Varghese N."/>
            <person name="Submissions S."/>
        </authorList>
    </citation>
    <scope>NUCLEOTIDE SEQUENCE [LARGE SCALE GENOMIC DNA]</scope>
    <source>
        <strain evidence="2">DSM 46838</strain>
    </source>
</reference>
<evidence type="ECO:0000313" key="1">
    <source>
        <dbReference type="EMBL" id="SFF95065.1"/>
    </source>
</evidence>
<evidence type="ECO:0000313" key="2">
    <source>
        <dbReference type="Proteomes" id="UP000198589"/>
    </source>
</evidence>
<protein>
    <submittedName>
        <fullName evidence="1">Uncharacterized protein</fullName>
    </submittedName>
</protein>
<proteinExistence type="predicted"/>
<name>A0A1I2MU20_9ACTN</name>
<dbReference type="AlphaFoldDB" id="A0A1I2MU20"/>
<dbReference type="EMBL" id="FOND01000036">
    <property type="protein sequence ID" value="SFF95065.1"/>
    <property type="molecule type" value="Genomic_DNA"/>
</dbReference>
<gene>
    <name evidence="1" type="ORF">SAMN05216574_1363</name>
</gene>
<accession>A0A1I2MU20</accession>
<sequence>MAMVHATAPKDSSLTEERDLHVTEEYFDYLQTEADRPARTPNPKMVSFFRSMRGTIKHQ</sequence>
<keyword evidence="2" id="KW-1185">Reference proteome</keyword>
<dbReference type="Proteomes" id="UP000198589">
    <property type="component" value="Unassembled WGS sequence"/>
</dbReference>